<gene>
    <name evidence="2" type="ORF">DEF24_03260</name>
</gene>
<dbReference type="Proteomes" id="UP000253318">
    <property type="component" value="Unassembled WGS sequence"/>
</dbReference>
<proteinExistence type="predicted"/>
<keyword evidence="3" id="KW-1185">Reference proteome</keyword>
<comment type="caution">
    <text evidence="2">The sequence shown here is derived from an EMBL/GenBank/DDBJ whole genome shotgun (WGS) entry which is preliminary data.</text>
</comment>
<organism evidence="2 3">
    <name type="scientific">Marinitenerispora sediminis</name>
    <dbReference type="NCBI Taxonomy" id="1931232"/>
    <lineage>
        <taxon>Bacteria</taxon>
        <taxon>Bacillati</taxon>
        <taxon>Actinomycetota</taxon>
        <taxon>Actinomycetes</taxon>
        <taxon>Streptosporangiales</taxon>
        <taxon>Nocardiopsidaceae</taxon>
        <taxon>Marinitenerispora</taxon>
    </lineage>
</organism>
<dbReference type="SUPFAM" id="SSF54593">
    <property type="entry name" value="Glyoxalase/Bleomycin resistance protein/Dihydroxybiphenyl dioxygenase"/>
    <property type="match status" value="1"/>
</dbReference>
<dbReference type="InterPro" id="IPR029068">
    <property type="entry name" value="Glyas_Bleomycin-R_OHBP_Dase"/>
</dbReference>
<evidence type="ECO:0000259" key="1">
    <source>
        <dbReference type="Pfam" id="PF13468"/>
    </source>
</evidence>
<dbReference type="EMBL" id="QEIN01000014">
    <property type="protein sequence ID" value="RCV61860.1"/>
    <property type="molecule type" value="Genomic_DNA"/>
</dbReference>
<feature type="domain" description="Glyoxalase-like" evidence="1">
    <location>
        <begin position="3"/>
        <end position="185"/>
    </location>
</feature>
<accession>A0A368TAU5</accession>
<reference evidence="2 3" key="1">
    <citation type="submission" date="2018-04" db="EMBL/GenBank/DDBJ databases">
        <title>Novel actinobacteria from marine sediment.</title>
        <authorList>
            <person name="Ng Z.Y."/>
            <person name="Tan G.Y.A."/>
        </authorList>
    </citation>
    <scope>NUCLEOTIDE SEQUENCE [LARGE SCALE GENOMIC DNA]</scope>
    <source>
        <strain evidence="2 3">TPS81</strain>
    </source>
</reference>
<evidence type="ECO:0000313" key="2">
    <source>
        <dbReference type="EMBL" id="RCV61860.1"/>
    </source>
</evidence>
<evidence type="ECO:0000313" key="3">
    <source>
        <dbReference type="Proteomes" id="UP000253318"/>
    </source>
</evidence>
<dbReference type="InterPro" id="IPR025870">
    <property type="entry name" value="Glyoxalase-like_dom"/>
</dbReference>
<protein>
    <submittedName>
        <fullName evidence="2">VOC family protein</fullName>
    </submittedName>
</protein>
<dbReference type="OrthoDB" id="3395050at2"/>
<dbReference type="Pfam" id="PF13468">
    <property type="entry name" value="Glyoxalase_3"/>
    <property type="match status" value="1"/>
</dbReference>
<dbReference type="AlphaFoldDB" id="A0A368TAU5"/>
<name>A0A368TAU5_9ACTN</name>
<dbReference type="RefSeq" id="WP_114433186.1">
    <property type="nucleotide sequence ID" value="NZ_QEIN01000014.1"/>
</dbReference>
<sequence>MRIDHVILGARTIEPLRDLLRSGYGFGVTDGSPNPDGTASWVVPFRGDDVQYLELLVVHDEHVLKDSAFGRVFLDRVADGPALLNWAALAPDIDAAAARVRRLTGADPELLRGESVRADGQRVPWAEAAFAASWARPAHPFFLDYGNWPARRARLAGDLTDARHDTTPLAIERLEVVTDASDLTDWLGPLADDVDVRAGAPEAVTAATIRTDAGTVTIRLP</sequence>
<dbReference type="Gene3D" id="3.10.180.10">
    <property type="entry name" value="2,3-Dihydroxybiphenyl 1,2-Dioxygenase, domain 1"/>
    <property type="match status" value="1"/>
</dbReference>